<proteinExistence type="predicted"/>
<dbReference type="PATRIC" id="fig|927704.6.peg.3381"/>
<dbReference type="Proteomes" id="UP000007887">
    <property type="component" value="Plasmid pSRC3"/>
</dbReference>
<dbReference type="OrthoDB" id="9976785at2"/>
<organism evidence="1 2">
    <name type="scientific">Selenomonas ruminantium subsp. lactilytica (strain NBRC 103574 / TAM6421)</name>
    <dbReference type="NCBI Taxonomy" id="927704"/>
    <lineage>
        <taxon>Bacteria</taxon>
        <taxon>Bacillati</taxon>
        <taxon>Bacillota</taxon>
        <taxon>Negativicutes</taxon>
        <taxon>Selenomonadales</taxon>
        <taxon>Selenomonadaceae</taxon>
        <taxon>Selenomonas</taxon>
    </lineage>
</organism>
<evidence type="ECO:0000313" key="2">
    <source>
        <dbReference type="Proteomes" id="UP000007887"/>
    </source>
</evidence>
<name>I0GWK3_SELRL</name>
<sequence length="56" mass="6451">MLTARGEYENKKELLLYQIYSKVGMSPGPLELKACLEAFSDRFIDKLREKNQAGQE</sequence>
<geneLocation type="plasmid" evidence="1 2">
    <name>pSRC3</name>
</geneLocation>
<reference evidence="1 2" key="1">
    <citation type="submission" date="2011-10" db="EMBL/GenBank/DDBJ databases">
        <title>Whole genome sequence of Selenomonas ruminantium subsp. lactilytica TAM6421.</title>
        <authorList>
            <person name="Oguchi A."/>
            <person name="Ankai A."/>
            <person name="Kaneko J."/>
            <person name="Yamada-Narita S."/>
            <person name="Fukui S."/>
            <person name="Takahashi M."/>
            <person name="Onodera T."/>
            <person name="Kojima S."/>
            <person name="Fushimi T."/>
            <person name="Abe N."/>
            <person name="Kamio Y."/>
            <person name="Yamazaki S."/>
            <person name="Fujita N."/>
        </authorList>
    </citation>
    <scope>NUCLEOTIDE SEQUENCE [LARGE SCALE GENOMIC DNA]</scope>
    <source>
        <strain evidence="2">NBRC 103574 / TAM6421</strain>
        <plasmid evidence="1 2">pSRC3</plasmid>
    </source>
</reference>
<dbReference type="KEGG" id="sri:SELR_pSRC300670"/>
<dbReference type="EMBL" id="AP012300">
    <property type="protein sequence ID" value="BAL85140.1"/>
    <property type="molecule type" value="Genomic_DNA"/>
</dbReference>
<dbReference type="HOGENOM" id="CLU_3011786_0_0_9"/>
<evidence type="ECO:0000313" key="1">
    <source>
        <dbReference type="EMBL" id="BAL85140.1"/>
    </source>
</evidence>
<protein>
    <submittedName>
        <fullName evidence="1">Uncharacterized protein</fullName>
    </submittedName>
</protein>
<dbReference type="RefSeq" id="WP_014426158.1">
    <property type="nucleotide sequence ID" value="NC_017073.1"/>
</dbReference>
<accession>I0GWK3</accession>
<keyword evidence="1" id="KW-0614">Plasmid</keyword>
<gene>
    <name evidence="1" type="ordered locus">SELR_pSRC300670</name>
</gene>
<dbReference type="AlphaFoldDB" id="I0GWK3"/>